<accession>A0A6I6D857</accession>
<evidence type="ECO:0000313" key="1">
    <source>
        <dbReference type="EMBL" id="QGT99226.1"/>
    </source>
</evidence>
<name>A0A6I6D857_9FIRM</name>
<dbReference type="AlphaFoldDB" id="A0A6I6D857"/>
<dbReference type="KEGG" id="salq:SYNTR_0633"/>
<keyword evidence="2" id="KW-1185">Reference proteome</keyword>
<gene>
    <name evidence="1" type="ORF">SYNTR_0633</name>
</gene>
<evidence type="ECO:0008006" key="3">
    <source>
        <dbReference type="Google" id="ProtNLM"/>
    </source>
</evidence>
<proteinExistence type="predicted"/>
<organism evidence="1 2">
    <name type="scientific">Candidatus Syntrophocurvum alkaliphilum</name>
    <dbReference type="NCBI Taxonomy" id="2293317"/>
    <lineage>
        <taxon>Bacteria</taxon>
        <taxon>Bacillati</taxon>
        <taxon>Bacillota</taxon>
        <taxon>Clostridia</taxon>
        <taxon>Eubacteriales</taxon>
        <taxon>Syntrophomonadaceae</taxon>
        <taxon>Candidatus Syntrophocurvum</taxon>
    </lineage>
</organism>
<dbReference type="Proteomes" id="UP000426444">
    <property type="component" value="Chromosome"/>
</dbReference>
<reference evidence="2" key="1">
    <citation type="journal article" date="2019" name="Microbiology">
        <title>Complete Genome Sequence of an Uncultured Bacterium of the Candidate Phylum Bipolaricaulota.</title>
        <authorList>
            <person name="Kadnikov V.V."/>
            <person name="Mardanov A.V."/>
            <person name="Beletsky A.V."/>
            <person name="Frank Y.A."/>
            <person name="Karnachuk O.V."/>
            <person name="Ravin N.V."/>
        </authorList>
    </citation>
    <scope>NUCLEOTIDE SEQUENCE [LARGE SCALE GENOMIC DNA]</scope>
</reference>
<sequence length="73" mass="8160">MQEDKRFPPWSVRPSINELAEEAGIDADMLIDYLGQGLSNNEIANKFGVSEKIIKNLSEHFYRYGLGSVQGGD</sequence>
<evidence type="ECO:0000313" key="2">
    <source>
        <dbReference type="Proteomes" id="UP000426444"/>
    </source>
</evidence>
<dbReference type="RefSeq" id="WP_156203146.1">
    <property type="nucleotide sequence ID" value="NZ_CP046457.1"/>
</dbReference>
<dbReference type="EMBL" id="CP046457">
    <property type="protein sequence ID" value="QGT99226.1"/>
    <property type="molecule type" value="Genomic_DNA"/>
</dbReference>
<protein>
    <recommendedName>
        <fullName evidence="3">HTH luxR-type domain-containing protein</fullName>
    </recommendedName>
</protein>
<dbReference type="OrthoDB" id="2084241at2"/>